<dbReference type="Gene3D" id="3.30.2010.10">
    <property type="entry name" value="Metalloproteases ('zincins'), catalytic domain"/>
    <property type="match status" value="1"/>
</dbReference>
<dbReference type="PANTHER" id="PTHR30399">
    <property type="entry name" value="UNCHARACTERIZED PROTEIN YGJP"/>
    <property type="match status" value="1"/>
</dbReference>
<organism evidence="2 3">
    <name type="scientific">Sulfuriferula multivorans</name>
    <dbReference type="NCBI Taxonomy" id="1559896"/>
    <lineage>
        <taxon>Bacteria</taxon>
        <taxon>Pseudomonadati</taxon>
        <taxon>Pseudomonadota</taxon>
        <taxon>Betaproteobacteria</taxon>
        <taxon>Nitrosomonadales</taxon>
        <taxon>Sulfuricellaceae</taxon>
        <taxon>Sulfuriferula</taxon>
    </lineage>
</organism>
<protein>
    <submittedName>
        <fullName evidence="2">Putative predicted metal-dependent hydrolase</fullName>
    </submittedName>
</protein>
<feature type="domain" description="YgjP-like metallopeptidase" evidence="1">
    <location>
        <begin position="31"/>
        <end position="231"/>
    </location>
</feature>
<dbReference type="RefSeq" id="WP_124706141.1">
    <property type="nucleotide sequence ID" value="NZ_BGOW01000039.1"/>
</dbReference>
<dbReference type="CDD" id="cd07344">
    <property type="entry name" value="M48_yhfN_like"/>
    <property type="match status" value="1"/>
</dbReference>
<evidence type="ECO:0000313" key="2">
    <source>
        <dbReference type="EMBL" id="GBL47384.1"/>
    </source>
</evidence>
<dbReference type="GO" id="GO:0016787">
    <property type="term" value="F:hydrolase activity"/>
    <property type="evidence" value="ECO:0007669"/>
    <property type="project" value="UniProtKB-KW"/>
</dbReference>
<dbReference type="AlphaFoldDB" id="A0A401JHD9"/>
<evidence type="ECO:0000259" key="1">
    <source>
        <dbReference type="Pfam" id="PF01863"/>
    </source>
</evidence>
<dbReference type="PANTHER" id="PTHR30399:SF1">
    <property type="entry name" value="UTP PYROPHOSPHATASE"/>
    <property type="match status" value="1"/>
</dbReference>
<dbReference type="OrthoDB" id="9811177at2"/>
<comment type="caution">
    <text evidence="2">The sequence shown here is derived from an EMBL/GenBank/DDBJ whole genome shotgun (WGS) entry which is preliminary data.</text>
</comment>
<dbReference type="Pfam" id="PF01863">
    <property type="entry name" value="YgjP-like"/>
    <property type="match status" value="1"/>
</dbReference>
<proteinExistence type="predicted"/>
<dbReference type="EMBL" id="BGOW01000039">
    <property type="protein sequence ID" value="GBL47384.1"/>
    <property type="molecule type" value="Genomic_DNA"/>
</dbReference>
<reference evidence="2 3" key="1">
    <citation type="journal article" date="2019" name="Front. Microbiol.">
        <title>Genomes of Neutrophilic Sulfur-Oxidizing Chemolithoautotrophs Representing 9 Proteobacterial Species From 8 Genera.</title>
        <authorList>
            <person name="Watanabe T."/>
            <person name="Kojima H."/>
            <person name="Umezawa K."/>
            <person name="Hori C."/>
            <person name="Takasuka T.E."/>
            <person name="Kato Y."/>
            <person name="Fukui M."/>
        </authorList>
    </citation>
    <scope>NUCLEOTIDE SEQUENCE [LARGE SCALE GENOMIC DNA]</scope>
    <source>
        <strain evidence="2 3">TTN</strain>
    </source>
</reference>
<dbReference type="InterPro" id="IPR002725">
    <property type="entry name" value="YgjP-like_metallopeptidase"/>
</dbReference>
<dbReference type="Proteomes" id="UP000286806">
    <property type="component" value="Unassembled WGS sequence"/>
</dbReference>
<name>A0A401JHD9_9PROT</name>
<accession>A0A401JHD9</accession>
<evidence type="ECO:0000313" key="3">
    <source>
        <dbReference type="Proteomes" id="UP000286806"/>
    </source>
</evidence>
<keyword evidence="3" id="KW-1185">Reference proteome</keyword>
<gene>
    <name evidence="2" type="ORF">SFMTTN_3219</name>
</gene>
<sequence>MPELLRSSETRSVSLNGEQLDYTLKRSNARRTLALTIQNSGLSVNAPWRLPLTEVERFIVYKADWVRAKLDAVKSVPAPEIIWCDGMQLRYLGGQLRLRSISPAGTAEVKDQQLWLPIKPDAAVQGAVLAWYRCAARIYFQARLQTFLPFLRRAPAGLLVSDARTRWGSCTRNGVVRLNWRLIQAPEAQIDYVLAHELAHLAHLDHSPAFWREVTRLYPDFAAARRMLQKHGQDYHCF</sequence>
<dbReference type="InterPro" id="IPR053136">
    <property type="entry name" value="UTP_pyrophosphatase-like"/>
</dbReference>
<keyword evidence="2" id="KW-0378">Hydrolase</keyword>